<dbReference type="PANTHER" id="PTHR30482:SF5">
    <property type="entry name" value="ABC TRANSPORTER PERMEASE PROTEIN"/>
    <property type="match status" value="1"/>
</dbReference>
<dbReference type="RefSeq" id="WP_008875313.1">
    <property type="nucleotide sequence ID" value="NZ_CAUM01000097.1"/>
</dbReference>
<evidence type="ECO:0000256" key="3">
    <source>
        <dbReference type="ARBA" id="ARBA00022692"/>
    </source>
</evidence>
<dbReference type="InterPro" id="IPR001851">
    <property type="entry name" value="ABC_transp_permease"/>
</dbReference>
<proteinExistence type="predicted"/>
<evidence type="ECO:0000313" key="7">
    <source>
        <dbReference type="EMBL" id="CCV06380.1"/>
    </source>
</evidence>
<comment type="caution">
    <text evidence="7">The sequence shown here is derived from an EMBL/GenBank/DDBJ whole genome shotgun (WGS) entry which is preliminary data.</text>
</comment>
<feature type="transmembrane region" description="Helical" evidence="6">
    <location>
        <begin position="319"/>
        <end position="339"/>
    </location>
</feature>
<keyword evidence="5 6" id="KW-0472">Membrane</keyword>
<name>M5EQK5_9HYPH</name>
<keyword evidence="8" id="KW-1185">Reference proteome</keyword>
<dbReference type="OrthoDB" id="9814461at2"/>
<organism evidence="7 8">
    <name type="scientific">Mesorhizobium metallidurans STM 2683</name>
    <dbReference type="NCBI Taxonomy" id="1297569"/>
    <lineage>
        <taxon>Bacteria</taxon>
        <taxon>Pseudomonadati</taxon>
        <taxon>Pseudomonadota</taxon>
        <taxon>Alphaproteobacteria</taxon>
        <taxon>Hyphomicrobiales</taxon>
        <taxon>Phyllobacteriaceae</taxon>
        <taxon>Mesorhizobium</taxon>
    </lineage>
</organism>
<dbReference type="GO" id="GO:0005886">
    <property type="term" value="C:plasma membrane"/>
    <property type="evidence" value="ECO:0007669"/>
    <property type="project" value="UniProtKB-SubCell"/>
</dbReference>
<evidence type="ECO:0000313" key="8">
    <source>
        <dbReference type="Proteomes" id="UP000012062"/>
    </source>
</evidence>
<keyword evidence="4 6" id="KW-1133">Transmembrane helix</keyword>
<dbReference type="STRING" id="1297569.MESS2_310005"/>
<feature type="transmembrane region" description="Helical" evidence="6">
    <location>
        <begin position="50"/>
        <end position="69"/>
    </location>
</feature>
<dbReference type="GO" id="GO:0015658">
    <property type="term" value="F:branched-chain amino acid transmembrane transporter activity"/>
    <property type="evidence" value="ECO:0007669"/>
    <property type="project" value="InterPro"/>
</dbReference>
<feature type="transmembrane region" description="Helical" evidence="6">
    <location>
        <begin position="263"/>
        <end position="281"/>
    </location>
</feature>
<protein>
    <submittedName>
        <fullName evidence="7">Putative branched-chain amino acid transport system permease, membrane component</fullName>
    </submittedName>
</protein>
<feature type="transmembrane region" description="Helical" evidence="6">
    <location>
        <begin position="288"/>
        <end position="307"/>
    </location>
</feature>
<evidence type="ECO:0000256" key="4">
    <source>
        <dbReference type="ARBA" id="ARBA00022989"/>
    </source>
</evidence>
<dbReference type="eggNOG" id="COG4177">
    <property type="taxonomic scope" value="Bacteria"/>
</dbReference>
<keyword evidence="2" id="KW-1003">Cell membrane</keyword>
<feature type="transmembrane region" description="Helical" evidence="6">
    <location>
        <begin position="229"/>
        <end position="251"/>
    </location>
</feature>
<evidence type="ECO:0000256" key="2">
    <source>
        <dbReference type="ARBA" id="ARBA00022475"/>
    </source>
</evidence>
<feature type="transmembrane region" description="Helical" evidence="6">
    <location>
        <begin position="129"/>
        <end position="147"/>
    </location>
</feature>
<feature type="transmembrane region" description="Helical" evidence="6">
    <location>
        <begin position="181"/>
        <end position="198"/>
    </location>
</feature>
<sequence length="355" mass="38613">MFYRTARRLPDSYSAQLSIIGRNEDRIIAALTLLAVLTLPQFASPYFLKALLIPFLILSIAAIGLNLLMGYAGQPSLGSGAFMAVGAYTAYKLATNVPEIPIVVDFAIAGVMAAGVGIVFGLPSLRMRAFYLAIATLAIQFFIEWLFSKVAWFWNDHPSGVVSIPQFSVFGIPIDTPQKEFYLIGIIVALMTILALNLTRSHIGRQWMAVRDNETAARLMGISVRRAKLSAFAISSFYCGVAGALWAFVYLKTLGITSYSIDVSFKIMFMIVIGGVGTIGGSFIGTAFVLLVPIFLSTVASALSLPISTGSIASMEQMIFGLLIVYFVIVEPQGIVRIVRNFHQKLVSWPLNVGR</sequence>
<accession>M5EQK5</accession>
<evidence type="ECO:0000256" key="5">
    <source>
        <dbReference type="ARBA" id="ARBA00023136"/>
    </source>
</evidence>
<gene>
    <name evidence="7" type="ORF">MESS2_310005</name>
</gene>
<dbReference type="Pfam" id="PF02653">
    <property type="entry name" value="BPD_transp_2"/>
    <property type="match status" value="1"/>
</dbReference>
<dbReference type="CDD" id="cd06581">
    <property type="entry name" value="TM_PBP1_LivM_like"/>
    <property type="match status" value="1"/>
</dbReference>
<evidence type="ECO:0000256" key="1">
    <source>
        <dbReference type="ARBA" id="ARBA00004651"/>
    </source>
</evidence>
<dbReference type="AlphaFoldDB" id="M5EQK5"/>
<comment type="subcellular location">
    <subcellularLocation>
        <location evidence="1">Cell membrane</location>
        <topology evidence="1">Multi-pass membrane protein</topology>
    </subcellularLocation>
</comment>
<feature type="transmembrane region" description="Helical" evidence="6">
    <location>
        <begin position="100"/>
        <end position="122"/>
    </location>
</feature>
<reference evidence="7 8" key="1">
    <citation type="submission" date="2013-02" db="EMBL/GenBank/DDBJ databases">
        <authorList>
            <person name="Genoscope - CEA"/>
        </authorList>
    </citation>
    <scope>NUCLEOTIDE SEQUENCE [LARGE SCALE GENOMIC DNA]</scope>
    <source>
        <strain evidence="7 8">STM 2683</strain>
    </source>
</reference>
<evidence type="ECO:0000256" key="6">
    <source>
        <dbReference type="SAM" id="Phobius"/>
    </source>
</evidence>
<dbReference type="InterPro" id="IPR043428">
    <property type="entry name" value="LivM-like"/>
</dbReference>
<dbReference type="EMBL" id="CAUM01000097">
    <property type="protein sequence ID" value="CCV06380.1"/>
    <property type="molecule type" value="Genomic_DNA"/>
</dbReference>
<keyword evidence="3 6" id="KW-0812">Transmembrane</keyword>
<dbReference type="Proteomes" id="UP000012062">
    <property type="component" value="Unassembled WGS sequence"/>
</dbReference>
<dbReference type="PANTHER" id="PTHR30482">
    <property type="entry name" value="HIGH-AFFINITY BRANCHED-CHAIN AMINO ACID TRANSPORT SYSTEM PERMEASE"/>
    <property type="match status" value="1"/>
</dbReference>